<feature type="non-terminal residue" evidence="7">
    <location>
        <position position="1"/>
    </location>
</feature>
<dbReference type="PANTHER" id="PTHR36206:SF4">
    <property type="entry name" value="HYPOTHETICAL CONSERVED PROTEIN (EUROFUNG)-RELATED"/>
    <property type="match status" value="1"/>
</dbReference>
<sequence length="303" mass="34365">ISTHQVLGDNVQYLEFYHHRAASTLSTTFDKDFWSRTPLQIAQSELCVRHALIALSCLNKTEPGALKQARLGLLAPAKQKTLLTHYNKSVKLLVQRINEPSFPPEVGLVCCLLFVCIEFMRGNFDAAMAHYKSGLHILSTYRSDQIADSSARNMVEETLTPMFARMIITATVFGLPTEQVFYTAHDPAEPGQYTFNSIAEAELAMINIRNRSIILGRITGQKLILTKQLTEEDMQIVKDSLTVQQAWFAALEDLEKRITLSEEDRVTFHLLKAQHYCLYIVTVRIVPTTQTAFDQHLDEFKTL</sequence>
<evidence type="ECO:0000256" key="4">
    <source>
        <dbReference type="ARBA" id="ARBA00023125"/>
    </source>
</evidence>
<dbReference type="InterPro" id="IPR052360">
    <property type="entry name" value="Transcr_Regulatory_Proteins"/>
</dbReference>
<keyword evidence="4" id="KW-0238">DNA-binding</keyword>
<proteinExistence type="predicted"/>
<dbReference type="GO" id="GO:0046872">
    <property type="term" value="F:metal ion binding"/>
    <property type="evidence" value="ECO:0007669"/>
    <property type="project" value="UniProtKB-KW"/>
</dbReference>
<evidence type="ECO:0000256" key="6">
    <source>
        <dbReference type="ARBA" id="ARBA00023242"/>
    </source>
</evidence>
<dbReference type="GO" id="GO:0003677">
    <property type="term" value="F:DNA binding"/>
    <property type="evidence" value="ECO:0007669"/>
    <property type="project" value="UniProtKB-KW"/>
</dbReference>
<dbReference type="AlphaFoldDB" id="A0A6A7A859"/>
<keyword evidence="1" id="KW-0479">Metal-binding</keyword>
<keyword evidence="6" id="KW-0539">Nucleus</keyword>
<evidence type="ECO:0000256" key="2">
    <source>
        <dbReference type="ARBA" id="ARBA00022833"/>
    </source>
</evidence>
<accession>A0A6A7A859</accession>
<evidence type="ECO:0000256" key="1">
    <source>
        <dbReference type="ARBA" id="ARBA00022723"/>
    </source>
</evidence>
<keyword evidence="5" id="KW-0804">Transcription</keyword>
<evidence type="ECO:0000256" key="5">
    <source>
        <dbReference type="ARBA" id="ARBA00023163"/>
    </source>
</evidence>
<name>A0A6A7A859_9PLEO</name>
<dbReference type="PANTHER" id="PTHR36206">
    <property type="entry name" value="ASPERCRYPTIN BIOSYNTHESIS CLUSTER-SPECIFIC TRANSCRIPTION REGULATOR ATNN-RELATED"/>
    <property type="match status" value="1"/>
</dbReference>
<dbReference type="EMBL" id="MU006221">
    <property type="protein sequence ID" value="KAF2829376.1"/>
    <property type="molecule type" value="Genomic_DNA"/>
</dbReference>
<reference evidence="7" key="1">
    <citation type="journal article" date="2020" name="Stud. Mycol.">
        <title>101 Dothideomycetes genomes: a test case for predicting lifestyles and emergence of pathogens.</title>
        <authorList>
            <person name="Haridas S."/>
            <person name="Albert R."/>
            <person name="Binder M."/>
            <person name="Bloem J."/>
            <person name="Labutti K."/>
            <person name="Salamov A."/>
            <person name="Andreopoulos B."/>
            <person name="Baker S."/>
            <person name="Barry K."/>
            <person name="Bills G."/>
            <person name="Bluhm B."/>
            <person name="Cannon C."/>
            <person name="Castanera R."/>
            <person name="Culley D."/>
            <person name="Daum C."/>
            <person name="Ezra D."/>
            <person name="Gonzalez J."/>
            <person name="Henrissat B."/>
            <person name="Kuo A."/>
            <person name="Liang C."/>
            <person name="Lipzen A."/>
            <person name="Lutzoni F."/>
            <person name="Magnuson J."/>
            <person name="Mondo S."/>
            <person name="Nolan M."/>
            <person name="Ohm R."/>
            <person name="Pangilinan J."/>
            <person name="Park H.-J."/>
            <person name="Ramirez L."/>
            <person name="Alfaro M."/>
            <person name="Sun H."/>
            <person name="Tritt A."/>
            <person name="Yoshinaga Y."/>
            <person name="Zwiers L.-H."/>
            <person name="Turgeon B."/>
            <person name="Goodwin S."/>
            <person name="Spatafora J."/>
            <person name="Crous P."/>
            <person name="Grigoriev I."/>
        </authorList>
    </citation>
    <scope>NUCLEOTIDE SEQUENCE</scope>
    <source>
        <strain evidence="7">CBS 113818</strain>
    </source>
</reference>
<keyword evidence="2" id="KW-0862">Zinc</keyword>
<dbReference type="InterPro" id="IPR021858">
    <property type="entry name" value="Fun_TF"/>
</dbReference>
<dbReference type="Pfam" id="PF11951">
    <property type="entry name" value="Fungal_trans_2"/>
    <property type="match status" value="1"/>
</dbReference>
<dbReference type="Proteomes" id="UP000799424">
    <property type="component" value="Unassembled WGS sequence"/>
</dbReference>
<evidence type="ECO:0000256" key="3">
    <source>
        <dbReference type="ARBA" id="ARBA00023015"/>
    </source>
</evidence>
<dbReference type="OrthoDB" id="2593732at2759"/>
<evidence type="ECO:0000313" key="8">
    <source>
        <dbReference type="Proteomes" id="UP000799424"/>
    </source>
</evidence>
<keyword evidence="8" id="KW-1185">Reference proteome</keyword>
<keyword evidence="3" id="KW-0805">Transcription regulation</keyword>
<gene>
    <name evidence="7" type="ORF">CC86DRAFT_258972</name>
</gene>
<protein>
    <submittedName>
        <fullName evidence="7">Uncharacterized protein</fullName>
    </submittedName>
</protein>
<feature type="non-terminal residue" evidence="7">
    <location>
        <position position="303"/>
    </location>
</feature>
<organism evidence="7 8">
    <name type="scientific">Ophiobolus disseminans</name>
    <dbReference type="NCBI Taxonomy" id="1469910"/>
    <lineage>
        <taxon>Eukaryota</taxon>
        <taxon>Fungi</taxon>
        <taxon>Dikarya</taxon>
        <taxon>Ascomycota</taxon>
        <taxon>Pezizomycotina</taxon>
        <taxon>Dothideomycetes</taxon>
        <taxon>Pleosporomycetidae</taxon>
        <taxon>Pleosporales</taxon>
        <taxon>Pleosporineae</taxon>
        <taxon>Phaeosphaeriaceae</taxon>
        <taxon>Ophiobolus</taxon>
    </lineage>
</organism>
<evidence type="ECO:0000313" key="7">
    <source>
        <dbReference type="EMBL" id="KAF2829376.1"/>
    </source>
</evidence>